<dbReference type="GO" id="GO:0005524">
    <property type="term" value="F:ATP binding"/>
    <property type="evidence" value="ECO:0007669"/>
    <property type="project" value="InterPro"/>
</dbReference>
<dbReference type="GO" id="GO:0016887">
    <property type="term" value="F:ATP hydrolysis activity"/>
    <property type="evidence" value="ECO:0007669"/>
    <property type="project" value="InterPro"/>
</dbReference>
<dbReference type="EC" id="3.6.1.3" evidence="4"/>
<reference evidence="4 5" key="1">
    <citation type="submission" date="2016-04" db="EMBL/GenBank/DDBJ databases">
        <title>ATOL: Assembling a taxonomically balanced genome-scale reconstruction of the evolutionary history of the Enterobacteriaceae.</title>
        <authorList>
            <person name="Plunkett G.III."/>
            <person name="Neeno-Eckwall E.C."/>
            <person name="Glasner J.D."/>
            <person name="Perna N.T."/>
        </authorList>
    </citation>
    <scope>NUCLEOTIDE SEQUENCE [LARGE SCALE GENOMIC DNA]</scope>
    <source>
        <strain evidence="4 5">ATCC 12841</strain>
    </source>
</reference>
<protein>
    <submittedName>
        <fullName evidence="4">5-methylcytosine-specific restriction-related enzyme</fullName>
        <ecNumber evidence="4">3.6.1.3</ecNumber>
    </submittedName>
</protein>
<dbReference type="Gene3D" id="1.20.5.340">
    <property type="match status" value="1"/>
</dbReference>
<dbReference type="AlphaFoldDB" id="A0AA91EL92"/>
<dbReference type="SUPFAM" id="SSF52540">
    <property type="entry name" value="P-loop containing nucleoside triphosphate hydrolases"/>
    <property type="match status" value="1"/>
</dbReference>
<gene>
    <name evidence="4" type="ORF">M993_00123</name>
</gene>
<name>A0AA91EL92_9GAMM</name>
<comment type="caution">
    <text evidence="4">The sequence shown here is derived from an EMBL/GenBank/DDBJ whole genome shotgun (WGS) entry which is preliminary data.</text>
</comment>
<dbReference type="EMBL" id="LXEX01000003">
    <property type="protein sequence ID" value="OAT61085.1"/>
    <property type="molecule type" value="Genomic_DNA"/>
</dbReference>
<evidence type="ECO:0000256" key="2">
    <source>
        <dbReference type="SAM" id="MobiDB-lite"/>
    </source>
</evidence>
<organism evidence="4 5">
    <name type="scientific">Obesumbacterium proteus ATCC 12841</name>
    <dbReference type="NCBI Taxonomy" id="1354268"/>
    <lineage>
        <taxon>Bacteria</taxon>
        <taxon>Pseudomonadati</taxon>
        <taxon>Pseudomonadota</taxon>
        <taxon>Gammaproteobacteria</taxon>
        <taxon>Enterobacterales</taxon>
        <taxon>Hafniaceae</taxon>
        <taxon>Obesumbacterium</taxon>
    </lineage>
</organism>
<feature type="coiled-coil region" evidence="1">
    <location>
        <begin position="193"/>
        <end position="413"/>
    </location>
</feature>
<evidence type="ECO:0000259" key="3">
    <source>
        <dbReference type="Pfam" id="PF07728"/>
    </source>
</evidence>
<keyword evidence="5" id="KW-1185">Reference proteome</keyword>
<dbReference type="Proteomes" id="UP000078431">
    <property type="component" value="Unassembled WGS sequence"/>
</dbReference>
<dbReference type="InterPro" id="IPR011704">
    <property type="entry name" value="ATPase_dyneun-rel_AAA"/>
</dbReference>
<evidence type="ECO:0000313" key="5">
    <source>
        <dbReference type="Proteomes" id="UP000078431"/>
    </source>
</evidence>
<proteinExistence type="predicted"/>
<evidence type="ECO:0000313" key="4">
    <source>
        <dbReference type="EMBL" id="OAT61085.1"/>
    </source>
</evidence>
<feature type="coiled-coil region" evidence="1">
    <location>
        <begin position="100"/>
        <end position="138"/>
    </location>
</feature>
<dbReference type="InterPro" id="IPR027417">
    <property type="entry name" value="P-loop_NTPase"/>
</dbReference>
<dbReference type="Pfam" id="PF07728">
    <property type="entry name" value="AAA_5"/>
    <property type="match status" value="1"/>
</dbReference>
<feature type="region of interest" description="Disordered" evidence="2">
    <location>
        <begin position="1"/>
        <end position="24"/>
    </location>
</feature>
<keyword evidence="4" id="KW-0378">Hydrolase</keyword>
<keyword evidence="1" id="KW-0175">Coiled coil</keyword>
<feature type="domain" description="ATPase dynein-related AAA" evidence="3">
    <location>
        <begin position="492"/>
        <end position="645"/>
    </location>
</feature>
<sequence length="801" mass="91937">MSKRAQQKYTSPIPKQRNGSAAASAITTLQRSAMTTESQIIAAAHHTAQSEKLPKDIDFDVTWLERISQRLQQEGDDQFVSWLQTFTLFCQKLAQRDEETQAAAQRIQQLELTLEEQSEKLEQDRVEHDIQARELAEKKAGIVSKERELNERELNAKAGFSEQNAASLRNLTQRQQLLDQQHQEDIQQLITQKQGLMREISQAIVQLTQLQIQQSDAEAQRSLSLDQREEDIIRKEEDLKRASRRLERDERSVEAERQALNECLAEAMQTERLEFEKKLDQKERQFDKAQERVQNLSERLMEWEELDQALNGQSASQMLNELDKLRDENRELKSQFAHTNLAELERENKSLANSKSALKNQLENLLAEMDKLQREVDLQRVAATQLETVAREKRLLEQQKHLLGHQIDEIEARIGKLTDASKTQTPFPAMSQMDEKNGLNAKRDHREVGDLKNFASELQQRIAQAEESVQLFYPLESIQLLLGGLAMSQLHLFQGISGTGKTSLAKAFAKAMGGFCTDISVQAGWRDRDDLLGHYNAFERRYYEKDCLQALYRAQTPYWQDTCNVILLDEMNLSRPEQYFAEFLSALEKNSHADRKIALTETALLNAPERLVEGRHILVPGNLWFIGTANHDETTNELADKTYDRAHVMTLPKHDTRFPVREMEKTSYSWRSLHEAFAKAKTQHAETVRNMLEQLSGHEFTHLLETDFGIGWGNRFDKQAMDFIPVTMASGAEAGRALDHLLATRIMRSGKVTGRYNIGLESVTRLKEELEFFWIQVGLQGDPVESMALLEADIRRLSGAR</sequence>
<evidence type="ECO:0000256" key="1">
    <source>
        <dbReference type="SAM" id="Coils"/>
    </source>
</evidence>
<dbReference type="RefSeq" id="WP_057631343.1">
    <property type="nucleotide sequence ID" value="NZ_LXEX01000003.1"/>
</dbReference>
<dbReference type="Gene3D" id="3.40.50.300">
    <property type="entry name" value="P-loop containing nucleotide triphosphate hydrolases"/>
    <property type="match status" value="1"/>
</dbReference>
<accession>A0AA91EL92</accession>